<evidence type="ECO:0000256" key="3">
    <source>
        <dbReference type="ARBA" id="ARBA00022496"/>
    </source>
</evidence>
<keyword evidence="6" id="KW-0406">Ion transport</keyword>
<evidence type="ECO:0000256" key="9">
    <source>
        <dbReference type="ARBA" id="ARBA00023237"/>
    </source>
</evidence>
<keyword evidence="7" id="KW-0798">TonB box</keyword>
<comment type="caution">
    <text evidence="11">The sequence shown here is derived from an EMBL/GenBank/DDBJ whole genome shotgun (WGS) entry which is preliminary data.</text>
</comment>
<protein>
    <recommendedName>
        <fullName evidence="10">TonB-dependent receptor-like beta-barrel domain-containing protein</fullName>
    </recommendedName>
</protein>
<name>A0A644YD04_9ZZZZ</name>
<reference evidence="11" key="1">
    <citation type="submission" date="2019-08" db="EMBL/GenBank/DDBJ databases">
        <authorList>
            <person name="Kucharzyk K."/>
            <person name="Murdoch R.W."/>
            <person name="Higgins S."/>
            <person name="Loffler F."/>
        </authorList>
    </citation>
    <scope>NUCLEOTIDE SEQUENCE</scope>
</reference>
<evidence type="ECO:0000256" key="2">
    <source>
        <dbReference type="ARBA" id="ARBA00022448"/>
    </source>
</evidence>
<evidence type="ECO:0000313" key="11">
    <source>
        <dbReference type="EMBL" id="MPM26436.1"/>
    </source>
</evidence>
<evidence type="ECO:0000256" key="4">
    <source>
        <dbReference type="ARBA" id="ARBA00022692"/>
    </source>
</evidence>
<evidence type="ECO:0000256" key="7">
    <source>
        <dbReference type="ARBA" id="ARBA00023077"/>
    </source>
</evidence>
<dbReference type="SUPFAM" id="SSF56935">
    <property type="entry name" value="Porins"/>
    <property type="match status" value="1"/>
</dbReference>
<dbReference type="AlphaFoldDB" id="A0A644YD04"/>
<dbReference type="PANTHER" id="PTHR32552">
    <property type="entry name" value="FERRICHROME IRON RECEPTOR-RELATED"/>
    <property type="match status" value="1"/>
</dbReference>
<dbReference type="Pfam" id="PF00593">
    <property type="entry name" value="TonB_dep_Rec_b-barrel"/>
    <property type="match status" value="1"/>
</dbReference>
<dbReference type="InterPro" id="IPR000531">
    <property type="entry name" value="Beta-barrel_TonB"/>
</dbReference>
<keyword evidence="2" id="KW-0813">Transport</keyword>
<dbReference type="Gene3D" id="2.40.170.20">
    <property type="entry name" value="TonB-dependent receptor, beta-barrel domain"/>
    <property type="match status" value="1"/>
</dbReference>
<evidence type="ECO:0000256" key="1">
    <source>
        <dbReference type="ARBA" id="ARBA00004571"/>
    </source>
</evidence>
<sequence length="521" mass="59035">MEIGSHLESTRQNAYPYGLYDPATKETAAPSYNDTSSYRRTLITNSLQFTHNAPGWKLSLISAYQYLDDKMRLDQDFSPEPIYTMYQKQDQHSFSQEAVFKSENSKNYQFVSGASLFYQKNVTEAPVTFGEVGMDRFFQQTFDRLYQNGQMPLRMTVTDNSMVVDGLFDQRSYGLALFHQTTLRRIFTDGLSLTLGLRYEHEEQKLDYSSSAILNLSFIRPPAPMPMVSIPALIEGNSNQNFGVFLPKAALQYQFSETGKVFFTSARGYKAGGYNIQMFSDLIQSSMMGGMPGQGGGSAGAGGEEVSETISYRPEFSWNNELGYSGELLPEKLSLNAALFYIESRDQQIVQFAGTTGFGRITRNAAKSYSTGIEALLAYSPFNNLTASFNWGYTYSRFIEYNDGREDYKNKFVPFVPRNTVSASVRYRKDINGNWLKSFTTFLQYSGAGKIYWTEDNSVSQKYYSVLDGSVSFNFPIFELSLWFRNITDAKYNTFYFETLGTGIAQLNNPFNTGVTLRFVL</sequence>
<dbReference type="InterPro" id="IPR036942">
    <property type="entry name" value="Beta-barrel_TonB_sf"/>
</dbReference>
<evidence type="ECO:0000256" key="5">
    <source>
        <dbReference type="ARBA" id="ARBA00023004"/>
    </source>
</evidence>
<dbReference type="GO" id="GO:0006826">
    <property type="term" value="P:iron ion transport"/>
    <property type="evidence" value="ECO:0007669"/>
    <property type="project" value="UniProtKB-KW"/>
</dbReference>
<accession>A0A644YD04</accession>
<dbReference type="GO" id="GO:0009279">
    <property type="term" value="C:cell outer membrane"/>
    <property type="evidence" value="ECO:0007669"/>
    <property type="project" value="UniProtKB-SubCell"/>
</dbReference>
<evidence type="ECO:0000256" key="8">
    <source>
        <dbReference type="ARBA" id="ARBA00023136"/>
    </source>
</evidence>
<gene>
    <name evidence="11" type="ORF">SDC9_72938</name>
</gene>
<evidence type="ECO:0000259" key="10">
    <source>
        <dbReference type="Pfam" id="PF00593"/>
    </source>
</evidence>
<dbReference type="PANTHER" id="PTHR32552:SF81">
    <property type="entry name" value="TONB-DEPENDENT OUTER MEMBRANE RECEPTOR"/>
    <property type="match status" value="1"/>
</dbReference>
<proteinExistence type="predicted"/>
<evidence type="ECO:0000256" key="6">
    <source>
        <dbReference type="ARBA" id="ARBA00023065"/>
    </source>
</evidence>
<dbReference type="EMBL" id="VSSQ01004733">
    <property type="protein sequence ID" value="MPM26436.1"/>
    <property type="molecule type" value="Genomic_DNA"/>
</dbReference>
<organism evidence="11">
    <name type="scientific">bioreactor metagenome</name>
    <dbReference type="NCBI Taxonomy" id="1076179"/>
    <lineage>
        <taxon>unclassified sequences</taxon>
        <taxon>metagenomes</taxon>
        <taxon>ecological metagenomes</taxon>
    </lineage>
</organism>
<comment type="subcellular location">
    <subcellularLocation>
        <location evidence="1">Cell outer membrane</location>
        <topology evidence="1">Multi-pass membrane protein</topology>
    </subcellularLocation>
</comment>
<keyword evidence="4" id="KW-0812">Transmembrane</keyword>
<keyword evidence="3" id="KW-0410">Iron transport</keyword>
<feature type="domain" description="TonB-dependent receptor-like beta-barrel" evidence="10">
    <location>
        <begin position="23"/>
        <end position="487"/>
    </location>
</feature>
<keyword evidence="8" id="KW-0472">Membrane</keyword>
<keyword evidence="9" id="KW-0998">Cell outer membrane</keyword>
<dbReference type="InterPro" id="IPR039426">
    <property type="entry name" value="TonB-dep_rcpt-like"/>
</dbReference>
<keyword evidence="5" id="KW-0408">Iron</keyword>